<evidence type="ECO:0000256" key="1">
    <source>
        <dbReference type="SAM" id="MobiDB-lite"/>
    </source>
</evidence>
<dbReference type="RefSeq" id="WP_195133596.1">
    <property type="nucleotide sequence ID" value="NZ_JADLQX010000043.1"/>
</dbReference>
<protein>
    <submittedName>
        <fullName evidence="2">Uncharacterized protein</fullName>
    </submittedName>
</protein>
<feature type="region of interest" description="Disordered" evidence="1">
    <location>
        <begin position="241"/>
        <end position="264"/>
    </location>
</feature>
<proteinExistence type="predicted"/>
<organism evidence="2 3">
    <name type="scientific">Nocardia amamiensis</name>
    <dbReference type="NCBI Taxonomy" id="404578"/>
    <lineage>
        <taxon>Bacteria</taxon>
        <taxon>Bacillati</taxon>
        <taxon>Actinomycetota</taxon>
        <taxon>Actinomycetes</taxon>
        <taxon>Mycobacteriales</taxon>
        <taxon>Nocardiaceae</taxon>
        <taxon>Nocardia</taxon>
    </lineage>
</organism>
<accession>A0ABS0D0N8</accession>
<reference evidence="2 3" key="1">
    <citation type="submission" date="2020-10" db="EMBL/GenBank/DDBJ databases">
        <title>Identification of Nocardia species via Next-generation sequencing and recognition of intraspecies genetic diversity.</title>
        <authorList>
            <person name="Li P."/>
            <person name="Li P."/>
            <person name="Lu B."/>
        </authorList>
    </citation>
    <scope>NUCLEOTIDE SEQUENCE [LARGE SCALE GENOMIC DNA]</scope>
    <source>
        <strain evidence="2 3">BJ06-0157</strain>
    </source>
</reference>
<dbReference type="Proteomes" id="UP000702209">
    <property type="component" value="Unassembled WGS sequence"/>
</dbReference>
<feature type="region of interest" description="Disordered" evidence="1">
    <location>
        <begin position="1"/>
        <end position="119"/>
    </location>
</feature>
<name>A0ABS0D0N8_9NOCA</name>
<feature type="non-terminal residue" evidence="2">
    <location>
        <position position="1"/>
    </location>
</feature>
<feature type="compositionally biased region" description="Gly residues" evidence="1">
    <location>
        <begin position="18"/>
        <end position="96"/>
    </location>
</feature>
<gene>
    <name evidence="2" type="ORF">IU459_33435</name>
</gene>
<keyword evidence="3" id="KW-1185">Reference proteome</keyword>
<comment type="caution">
    <text evidence="2">The sequence shown here is derived from an EMBL/GenBank/DDBJ whole genome shotgun (WGS) entry which is preliminary data.</text>
</comment>
<dbReference type="EMBL" id="JADLQX010000043">
    <property type="protein sequence ID" value="MBF6302407.1"/>
    <property type="molecule type" value="Genomic_DNA"/>
</dbReference>
<evidence type="ECO:0000313" key="3">
    <source>
        <dbReference type="Proteomes" id="UP000702209"/>
    </source>
</evidence>
<sequence length="264" mass="24198">GQVPEFVDPNTAAPANNGGTGGGGGTGGNNGGNGGGSGNGGGGNNSGGPGTGGNSGTGGGSGSGPGGGNGNEASGNGSGAGSGSGNGGSSGNGGPSGAPSGSPGQGTGPSGAPGASGALSTSEMLSMFSEVLQLITSGITTLAQLGNQLAAQLGPGLQALTKAVEDGTLTVKQALAEAAERIGEEIAEVEELLLPPGATGPIESRALLPSPNEALELLQLGVLGRAAGNQPAVFQDFTTARSTDDGVGEPGSAGVPGITAEGGN</sequence>
<evidence type="ECO:0000313" key="2">
    <source>
        <dbReference type="EMBL" id="MBF6302407.1"/>
    </source>
</evidence>